<evidence type="ECO:0000259" key="7">
    <source>
        <dbReference type="PROSITE" id="PS50178"/>
    </source>
</evidence>
<dbReference type="Gene3D" id="1.10.239.10">
    <property type="entry name" value="Elicitin domain"/>
    <property type="match status" value="1"/>
</dbReference>
<evidence type="ECO:0000256" key="2">
    <source>
        <dbReference type="ARBA" id="ARBA00022771"/>
    </source>
</evidence>
<dbReference type="SUPFAM" id="SSF57903">
    <property type="entry name" value="FYVE/PHD zinc finger"/>
    <property type="match status" value="1"/>
</dbReference>
<dbReference type="Gene3D" id="3.30.40.10">
    <property type="entry name" value="Zinc/RING finger domain, C3HC4 (zinc finger)"/>
    <property type="match status" value="1"/>
</dbReference>
<dbReference type="InterPro" id="IPR036470">
    <property type="entry name" value="Elicitin_sf"/>
</dbReference>
<dbReference type="SUPFAM" id="SSF55961">
    <property type="entry name" value="Bet v1-like"/>
    <property type="match status" value="1"/>
</dbReference>
<dbReference type="Gene3D" id="3.30.530.20">
    <property type="match status" value="1"/>
</dbReference>
<feature type="compositionally biased region" description="Polar residues" evidence="5">
    <location>
        <begin position="529"/>
        <end position="539"/>
    </location>
</feature>
<proteinExistence type="predicted"/>
<dbReference type="EMBL" id="QUSY01000419">
    <property type="protein sequence ID" value="RHY29592.1"/>
    <property type="molecule type" value="Genomic_DNA"/>
</dbReference>
<evidence type="ECO:0000256" key="5">
    <source>
        <dbReference type="SAM" id="MobiDB-lite"/>
    </source>
</evidence>
<dbReference type="InterPro" id="IPR017455">
    <property type="entry name" value="Znf_FYVE-rel"/>
</dbReference>
<feature type="chain" id="PRO_5018630736" description="FYVE-type domain-containing protein" evidence="6">
    <location>
        <begin position="23"/>
        <end position="840"/>
    </location>
</feature>
<keyword evidence="3" id="KW-0862">Zinc</keyword>
<dbReference type="PROSITE" id="PS50178">
    <property type="entry name" value="ZF_FYVE"/>
    <property type="match status" value="1"/>
</dbReference>
<evidence type="ECO:0000256" key="1">
    <source>
        <dbReference type="ARBA" id="ARBA00022723"/>
    </source>
</evidence>
<feature type="region of interest" description="Disordered" evidence="5">
    <location>
        <begin position="312"/>
        <end position="395"/>
    </location>
</feature>
<feature type="compositionally biased region" description="Polar residues" evidence="5">
    <location>
        <begin position="316"/>
        <end position="336"/>
    </location>
</feature>
<keyword evidence="2 4" id="KW-0863">Zinc-finger</keyword>
<feature type="signal peptide" evidence="6">
    <location>
        <begin position="1"/>
        <end position="22"/>
    </location>
</feature>
<keyword evidence="6" id="KW-0732">Signal</keyword>
<name>A0A3R6ZQ71_9STRA</name>
<feature type="region of interest" description="Disordered" evidence="5">
    <location>
        <begin position="483"/>
        <end position="510"/>
    </location>
</feature>
<dbReference type="VEuPathDB" id="FungiDB:H310_10207"/>
<dbReference type="PANTHER" id="PTHR13510:SF44">
    <property type="entry name" value="RABENOSYN-5"/>
    <property type="match status" value="1"/>
</dbReference>
<feature type="region of interest" description="Disordered" evidence="5">
    <location>
        <begin position="662"/>
        <end position="701"/>
    </location>
</feature>
<dbReference type="InterPro" id="IPR011011">
    <property type="entry name" value="Znf_FYVE_PHD"/>
</dbReference>
<dbReference type="InterPro" id="IPR023393">
    <property type="entry name" value="START-like_dom_sf"/>
</dbReference>
<evidence type="ECO:0000256" key="4">
    <source>
        <dbReference type="PROSITE-ProRule" id="PRU00091"/>
    </source>
</evidence>
<reference evidence="8 9" key="1">
    <citation type="submission" date="2018-08" db="EMBL/GenBank/DDBJ databases">
        <title>Aphanomyces genome sequencing and annotation.</title>
        <authorList>
            <person name="Minardi D."/>
            <person name="Oidtmann B."/>
            <person name="Van Der Giezen M."/>
            <person name="Studholme D.J."/>
        </authorList>
    </citation>
    <scope>NUCLEOTIDE SEQUENCE [LARGE SCALE GENOMIC DNA]</scope>
    <source>
        <strain evidence="8 9">NJM0002</strain>
    </source>
</reference>
<dbReference type="VEuPathDB" id="FungiDB:H310_10206"/>
<evidence type="ECO:0000256" key="6">
    <source>
        <dbReference type="SAM" id="SignalP"/>
    </source>
</evidence>
<feature type="region of interest" description="Disordered" evidence="5">
    <location>
        <begin position="525"/>
        <end position="567"/>
    </location>
</feature>
<dbReference type="GO" id="GO:0005576">
    <property type="term" value="C:extracellular region"/>
    <property type="evidence" value="ECO:0007669"/>
    <property type="project" value="InterPro"/>
</dbReference>
<dbReference type="InterPro" id="IPR013083">
    <property type="entry name" value="Znf_RING/FYVE/PHD"/>
</dbReference>
<feature type="compositionally biased region" description="Basic and acidic residues" evidence="5">
    <location>
        <begin position="666"/>
        <end position="682"/>
    </location>
</feature>
<dbReference type="Proteomes" id="UP000285060">
    <property type="component" value="Unassembled WGS sequence"/>
</dbReference>
<comment type="caution">
    <text evidence="8">The sequence shown here is derived from an EMBL/GenBank/DDBJ whole genome shotgun (WGS) entry which is preliminary data.</text>
</comment>
<sequence length="840" mass="92993">MWPVWLCCVGSFLTVLVMQVEHSQLRDGGIAWTLRSDEGSMRFFKAPDPLHRVGAHMYMSVVEVAGTLDEVIDLFRTDSTFKAKEYVKRFGKGLLDAVNLYSIVEPTPAFPNEKVGITWFAMKSPFDKIVANRDCCQHEFQWTTDRRAWVRGLRSVDLVCCPDMQSTLGLVRSTQYGVGHVVLESLDRPGYLQISFLNHFDVKGNPPEWLIEMGMKKRCRSILDIELYLREDRLSRGYLLSPAEFVPLTRRRHCFLCRKRFNPWSKRSNCMKCGEVLCSGCNSNWNVKLHNGTVHAVIQACIRCAQRNPISDVGTDATSSMTTRSHASNPYSYTSHPRSHAPTHDSHTFRPNRFDPAASSSSASSESRRNQPSRTGTMHSTHDPLQTFYPPLDDSVYTDPYQHNHAAMDSHESVVSSASSASVWTTSSDFTKKLMPRFTARGGQRSLPPQGQRFQYMEEDAQHGGKDPLVNTDDRPDDVALDEQDATFRRNSSASSEDGDGGGSSQQGSRASVWLTLSQGRGGEFVVHSPTSMSIVDNSTAERHRDDAGGSPTAGKSSRRQATMLHRSSSLDMATMSMIPSMMDMVPLLPHNHRTLLPTQKASATASLAPKTASKQPDPVVEAVAAAAAAWSISVPTRPSVAASSVDSKASEDLHVLTSVWTADPNDFRRPGGEHTEQEKQRGPSIQEQTDRGRKPLHSSSIHVGIMSRQVPRPRRLTLVVFVVLVLVAAIAHGDIPPCKPNMLEKVLAPTYSNPAHQLCMKDSGMDSKVFLSAEFSPTLAQLGAFFKSESCRATFQLIVDAIKNDLPTCMYSTAMSSTQLGNLTFDHLRTLYTAYMASL</sequence>
<gene>
    <name evidence="8" type="ORF">DYB32_005039</name>
</gene>
<dbReference type="InterPro" id="IPR052727">
    <property type="entry name" value="Rab4/Rab5_effector"/>
</dbReference>
<feature type="compositionally biased region" description="Polar residues" evidence="5">
    <location>
        <begin position="370"/>
        <end position="379"/>
    </location>
</feature>
<dbReference type="GO" id="GO:0008270">
    <property type="term" value="F:zinc ion binding"/>
    <property type="evidence" value="ECO:0007669"/>
    <property type="project" value="UniProtKB-KW"/>
</dbReference>
<feature type="domain" description="FYVE-type" evidence="7">
    <location>
        <begin position="253"/>
        <end position="309"/>
    </location>
</feature>
<dbReference type="AlphaFoldDB" id="A0A3R6ZQ71"/>
<keyword evidence="1" id="KW-0479">Metal-binding</keyword>
<evidence type="ECO:0000313" key="9">
    <source>
        <dbReference type="Proteomes" id="UP000285060"/>
    </source>
</evidence>
<dbReference type="PANTHER" id="PTHR13510">
    <property type="entry name" value="FYVE-FINGER-CONTAINING RAB5 EFFECTOR PROTEIN RABENOSYN-5-RELATED"/>
    <property type="match status" value="1"/>
</dbReference>
<evidence type="ECO:0000313" key="8">
    <source>
        <dbReference type="EMBL" id="RHY29592.1"/>
    </source>
</evidence>
<evidence type="ECO:0000256" key="3">
    <source>
        <dbReference type="ARBA" id="ARBA00022833"/>
    </source>
</evidence>
<organism evidence="8 9">
    <name type="scientific">Aphanomyces invadans</name>
    <dbReference type="NCBI Taxonomy" id="157072"/>
    <lineage>
        <taxon>Eukaryota</taxon>
        <taxon>Sar</taxon>
        <taxon>Stramenopiles</taxon>
        <taxon>Oomycota</taxon>
        <taxon>Saprolegniomycetes</taxon>
        <taxon>Saprolegniales</taxon>
        <taxon>Verrucalvaceae</taxon>
        <taxon>Aphanomyces</taxon>
    </lineage>
</organism>
<protein>
    <recommendedName>
        <fullName evidence="7">FYVE-type domain-containing protein</fullName>
    </recommendedName>
</protein>
<accession>A0A3R6ZQ71</accession>
<keyword evidence="9" id="KW-1185">Reference proteome</keyword>